<dbReference type="HOGENOM" id="CLU_3213194_0_0_12"/>
<gene>
    <name evidence="2" type="ORF">BHY_0960</name>
</gene>
<feature type="compositionally biased region" description="Low complexity" evidence="1">
    <location>
        <begin position="10"/>
        <end position="20"/>
    </location>
</feature>
<proteinExistence type="predicted"/>
<evidence type="ECO:0000313" key="2">
    <source>
        <dbReference type="EMBL" id="AHH03911.1"/>
    </source>
</evidence>
<keyword evidence="2" id="KW-0614">Plasmid</keyword>
<feature type="region of interest" description="Disordered" evidence="1">
    <location>
        <begin position="1"/>
        <end position="44"/>
    </location>
</feature>
<evidence type="ECO:0000256" key="1">
    <source>
        <dbReference type="SAM" id="MobiDB-lite"/>
    </source>
</evidence>
<dbReference type="RefSeq" id="WP_281506166.1">
    <property type="nucleotide sequence ID" value="NZ_CP073158.1"/>
</dbReference>
<reference evidence="2" key="1">
    <citation type="submission" date="2013-02" db="EMBL/GenBank/DDBJ databases">
        <title>Comparative genomics of Borrelia species.</title>
        <authorList>
            <person name="Schwan T.G."/>
            <person name="Raffel S.J."/>
            <person name="Porcella S.F."/>
        </authorList>
    </citation>
    <scope>NUCLEOTIDE SEQUENCE</scope>
    <source>
        <strain evidence="2">YOR</strain>
        <plasmid evidence="2">unnamed</plasmid>
    </source>
</reference>
<feature type="compositionally biased region" description="Basic residues" evidence="1">
    <location>
        <begin position="21"/>
        <end position="36"/>
    </location>
</feature>
<sequence length="44" mass="4946">MKTSEETIENSSSKNQNNTTKKSRSKGSTLRNRRSIKKDSGPYA</sequence>
<name>W5SFM0_9SPIR</name>
<accession>W5SFM0</accession>
<protein>
    <submittedName>
        <fullName evidence="2">Uncharacterized protein</fullName>
    </submittedName>
</protein>
<geneLocation type="plasmid" evidence="2">
    <name>unnamed</name>
</geneLocation>
<dbReference type="EMBL" id="CP004150">
    <property type="protein sequence ID" value="AHH03911.1"/>
    <property type="molecule type" value="Genomic_DNA"/>
</dbReference>
<dbReference type="AlphaFoldDB" id="W5SFM0"/>
<organism evidence="2">
    <name type="scientific">Borrelia nietonii YOR</name>
    <dbReference type="NCBI Taxonomy" id="1293576"/>
    <lineage>
        <taxon>Bacteria</taxon>
        <taxon>Pseudomonadati</taxon>
        <taxon>Spirochaetota</taxon>
        <taxon>Spirochaetia</taxon>
        <taxon>Spirochaetales</taxon>
        <taxon>Borreliaceae</taxon>
        <taxon>Borrelia</taxon>
        <taxon>Borrelia nietonii</taxon>
    </lineage>
</organism>